<feature type="region of interest" description="Disordered" evidence="10">
    <location>
        <begin position="1"/>
        <end position="63"/>
    </location>
</feature>
<feature type="compositionally biased region" description="Pro residues" evidence="10">
    <location>
        <begin position="1439"/>
        <end position="1452"/>
    </location>
</feature>
<evidence type="ECO:0000256" key="9">
    <source>
        <dbReference type="ARBA" id="ARBA00023242"/>
    </source>
</evidence>
<feature type="compositionally biased region" description="Polar residues" evidence="10">
    <location>
        <begin position="346"/>
        <end position="357"/>
    </location>
</feature>
<dbReference type="PANTHER" id="PTHR14955:SF7">
    <property type="entry name" value="TRANSCRIPTION FACTOR 20"/>
    <property type="match status" value="1"/>
</dbReference>
<feature type="compositionally biased region" description="Basic and acidic residues" evidence="10">
    <location>
        <begin position="1156"/>
        <end position="1172"/>
    </location>
</feature>
<sequence>MQNFSNSPAPPSLPPGFSGRGGGGPPYPPQPAEPQISPRMTDDYAGMQQQSLHRSHHHPSQASHMLAYSARNRGAVEPPPTQGNIHSGNNPYRKEAMEYYFSMGGKDRHRRAGMGYGAGFGYPNIDGHIPHQYRHAGSGSAPTSGLISPYPVDYGASAGSGGGAGAGAFSPSHQYNMSQNPAMQSVPGSQMQHRQLGQTFPAVHHGQQHRSYPHPGHRLTPQYPHYSPQGGTSTGSSGMYSPPPQRYLDGATGTGFDPKVNSSPSVNCSSNSVSSSVAANNPGTMENVQQSYHASNYPGYSPQTHSLHKQATLQHRNSQHNLGVGYDNSLKMQHQGSSVYAKHHQASTPSIPQSAASQEIAKSPMHPSAQQTQINQNFSPISNPSPAASAVHSPSCSSSPSPLMGVSEAHGNPSGHGPSHPPTSNPRSSHGHGRLLQTMPQLSPTPNSNSSISSCGSSGSHKAHSMSVIGGSSLPPTGRNKMGLGAGIGSQDEGSSVYSSSLLDKMQDAGLNSLNALSSQVANLPNTVQHMLLTDTVLSQKKKDGGQMQLAAHSMPVSQPRSRNASAASSTSTVKDGNAVGIGDGASLDAGADEDSSLISVGGSSGTKVEREEQFSEGEHGRVRQMSGASSGSEPASYHALPQSQTHLQTGQESNVRTVISDSKQPSVLETKANEVYIPSSSSSPSLVCQSSEAGQPSRSTPPVSSSPLSSPSIIPPSQANCVSEPTLTFNDHRGGHRKTAEIKNEVIKNESEGTVEKTEKSKSQIQQDEEINTQNGQDKENRLHAASRLHKNEREEKHTSEEQQSASSVGVIVSARSEGRQAEKSKHPQDNSVEEKQSHSYLRESISHNGKEGVDLTLYSSHHQKSNFGRPQNSSQSGPHKYGYPESTYGSDLSMKNRGRAGPAGGMESNSRYIGYQQSQTGYSPVHPKDPGSVVEALVKRGQGAGGKSHEENSQVQQFPSLLQEVLQGYNVDRRYGRPEQAFPAHLQVQQQFQTRHPYGTAENMRLQSAVSEASAHSAQIGSSGKSPLPNQRHGSESEFTADPQSSGKSEVSNTKVLQNAEKTEAGVLQSHLPQATELQPLPKHINLADYSLPQRKALSNVTTPSSAVQELLLQEPEPLTGSTVQTESQKSSGSILAPSERRSVICDVSPNRRSTPERDRESDRGREQEKSQSGASVIQQPFSSPAAANDLTKKDTGEKQVVKMESASKETGPDAANLQTDHHGSGGANEADKDYLSKSVHSSVVMNTDPYRRGNVDISPLPSHPMSTNPLSSPSRLQPYLHGVDLTTGSGGSFPGYRYADSREGNLMPRSSPHFPSHYPYHNLSPQTQSTNKLQMYPHPRGPPHHPHDMSEWVKAMNRPSKELMLQSGSSPGRHKVSQSEQRQRIISQTDMPGEQHPTKPSLHHQSSYFDIKMWESTHSGREGARMIEGDSYYRTQPPPPPPPLPPPAPVGSHGPAPHLGQNAVDPDVSRGGTQETKHPCPPPPPSSTKPPVDTNSTHPQVQRQNKAGASGDTNPLILRRRVRSFISPIPAKRQLQDASQQRAATNSHLSPAAQSESSQHNEDDSSSSDIPCPRLCSPLPGENTYSQPISPSSANTKVLTPRKGRGLKLEAIVQKITPNIKKPVSHADDESNHYPGFSHSDIQPFNDSQDQDLAHFPRAAGGDDGYMDETHSLNDLIPFRGVDETGPLPPSAYPCDPHQASQGLKQQDFDFGIGAAVASVSGDKEDFALLGPLPPPPPLPRPVQGSPPPSSSALSDIQHFTNTYQQLETRRGEQSAANLLRQKLQESGMGFDDYPGSDYYGTTPPHHSQNQGHMLNRQHQMSSGRSSLSPQDSKPPENVVPKGYFPSGKKKGRPVGSVNKQKRVQNQAQTPTQAQSQSQTQNTTLSAPPAPPTPTLAAAATLQTVQTASSTPVPAAPTLSDSKVTPPLTPPVLTQVVKVDVESEDTQPETEVKPARRRRRGVKDEHVSLEAGGQQRRRRRGVSAVTPSVAKDDPDAPLGAAGSLGTNRVCVDPNRKGLFVPHIHVEKKIPEIGAVCTIVNAEEDKMKGERSAVGGKAGSSGIDSLLTSALSSQLSRRDRESEKRETDEVETTLQSGKALPSSGYVVSGPVITETKHSGRLLCCLCQKWANFKHLGDLYGPYYPADYAAKLPKNQPQVRQCQATTGTNKTGPNSDISSNALGIIQDSQTQDAHFMKPSTESDFAIGLESNPASHTAAVSTASPDGREEMIIYAAGKLSNTASSSSSSTTSSKASLTWDMNLDIRPIPELKREPDLETDQQQVQKQLQQPTDEAQQRPQHRKLTSHPRFKRRHKSSEDSPRMVPSNSKASLPFQPPPPALDSLGPLAQLAQLPQMPMDSEELWVHEGCIVWTSGVFLVNGRLYGLQEALDGARETCCSYCEMVGSTLGCYSKGCTLRYHYLCAIEADCSLNEDNFSLRCPKHKVKKESLPRASSQPSQCMWSSRREAEINEEEEEVQESGSC</sequence>
<dbReference type="PANTHER" id="PTHR14955">
    <property type="entry name" value="RETINOIC ACID INDUCED 1/TRANSCRIPTION FACTOR 20"/>
    <property type="match status" value="1"/>
</dbReference>
<dbReference type="FunFam" id="3.30.40.10:FF:000116">
    <property type="entry name" value="Transcription factor 20 (AR1)"/>
    <property type="match status" value="1"/>
</dbReference>
<feature type="compositionally biased region" description="Polar residues" evidence="10">
    <location>
        <begin position="368"/>
        <end position="378"/>
    </location>
</feature>
<feature type="region of interest" description="Disordered" evidence="10">
    <location>
        <begin position="1009"/>
        <end position="1055"/>
    </location>
</feature>
<keyword evidence="2" id="KW-1017">Isopeptide bond</keyword>
<keyword evidence="7" id="KW-0832">Ubl conjugation</keyword>
<keyword evidence="8" id="KW-0010">Activator</keyword>
<dbReference type="InterPro" id="IPR013083">
    <property type="entry name" value="Znf_RING/FYVE/PHD"/>
</dbReference>
<feature type="compositionally biased region" description="Polar residues" evidence="10">
    <location>
        <begin position="1122"/>
        <end position="1136"/>
    </location>
</feature>
<feature type="compositionally biased region" description="Basic residues" evidence="10">
    <location>
        <begin position="206"/>
        <end position="217"/>
    </location>
</feature>
<feature type="region of interest" description="Disordered" evidence="10">
    <location>
        <begin position="1121"/>
        <end position="1235"/>
    </location>
</feature>
<comment type="caution">
    <text evidence="12">The sequence shown here is derived from an EMBL/GenBank/DDBJ whole genome shotgun (WGS) entry which is preliminary data.</text>
</comment>
<evidence type="ECO:0000256" key="1">
    <source>
        <dbReference type="ARBA" id="ARBA00004123"/>
    </source>
</evidence>
<evidence type="ECO:0000313" key="12">
    <source>
        <dbReference type="EMBL" id="KAK2833824.1"/>
    </source>
</evidence>
<feature type="compositionally biased region" description="Low complexity" evidence="10">
    <location>
        <begin position="2281"/>
        <end position="2290"/>
    </location>
</feature>
<feature type="region of interest" description="Disordered" evidence="10">
    <location>
        <begin position="543"/>
        <end position="910"/>
    </location>
</feature>
<dbReference type="InterPro" id="IPR034732">
    <property type="entry name" value="EPHD"/>
</dbReference>
<keyword evidence="13" id="KW-1185">Reference proteome</keyword>
<dbReference type="InterPro" id="IPR052440">
    <property type="entry name" value="Trans_Reg/Chrom_Remod"/>
</dbReference>
<dbReference type="EMBL" id="JAUPFM010000013">
    <property type="protein sequence ID" value="KAK2833824.1"/>
    <property type="molecule type" value="Genomic_DNA"/>
</dbReference>
<feature type="compositionally biased region" description="Basic and acidic residues" evidence="10">
    <location>
        <begin position="1222"/>
        <end position="1235"/>
    </location>
</feature>
<feature type="compositionally biased region" description="Polar residues" evidence="10">
    <location>
        <begin position="283"/>
        <end position="294"/>
    </location>
</feature>
<comment type="subcellular location">
    <subcellularLocation>
        <location evidence="1">Nucleus</location>
    </subcellularLocation>
</comment>
<evidence type="ECO:0000256" key="2">
    <source>
        <dbReference type="ARBA" id="ARBA00022499"/>
    </source>
</evidence>
<dbReference type="Gene3D" id="3.30.40.10">
    <property type="entry name" value="Zinc/RING finger domain, C3HC4 (zinc finger)"/>
    <property type="match status" value="1"/>
</dbReference>
<evidence type="ECO:0000256" key="7">
    <source>
        <dbReference type="ARBA" id="ARBA00022843"/>
    </source>
</evidence>
<evidence type="ECO:0000313" key="13">
    <source>
        <dbReference type="Proteomes" id="UP001187415"/>
    </source>
</evidence>
<feature type="compositionally biased region" description="Low complexity" evidence="10">
    <location>
        <begin position="1926"/>
        <end position="1941"/>
    </location>
</feature>
<keyword evidence="9" id="KW-0539">Nucleus</keyword>
<feature type="compositionally biased region" description="Basic and acidic residues" evidence="10">
    <location>
        <begin position="1193"/>
        <end position="1214"/>
    </location>
</feature>
<feature type="compositionally biased region" description="Polar residues" evidence="10">
    <location>
        <begin position="1009"/>
        <end position="1031"/>
    </location>
</feature>
<feature type="compositionally biased region" description="Acidic residues" evidence="10">
    <location>
        <begin position="2470"/>
        <end position="2483"/>
    </location>
</feature>
<feature type="compositionally biased region" description="Polar residues" evidence="10">
    <location>
        <begin position="2452"/>
        <end position="2462"/>
    </location>
</feature>
<dbReference type="GO" id="GO:0008270">
    <property type="term" value="F:zinc ion binding"/>
    <property type="evidence" value="ECO:0007669"/>
    <property type="project" value="UniProtKB-KW"/>
</dbReference>
<feature type="region of interest" description="Disordered" evidence="10">
    <location>
        <begin position="1735"/>
        <end position="1758"/>
    </location>
</feature>
<feature type="region of interest" description="Disordered" evidence="10">
    <location>
        <begin position="203"/>
        <end position="315"/>
    </location>
</feature>
<organism evidence="12 13">
    <name type="scientific">Channa striata</name>
    <name type="common">Snakehead murrel</name>
    <name type="synonym">Ophicephalus striatus</name>
    <dbReference type="NCBI Taxonomy" id="64152"/>
    <lineage>
        <taxon>Eukaryota</taxon>
        <taxon>Metazoa</taxon>
        <taxon>Chordata</taxon>
        <taxon>Craniata</taxon>
        <taxon>Vertebrata</taxon>
        <taxon>Euteleostomi</taxon>
        <taxon>Actinopterygii</taxon>
        <taxon>Neopterygii</taxon>
        <taxon>Teleostei</taxon>
        <taxon>Neoteleostei</taxon>
        <taxon>Acanthomorphata</taxon>
        <taxon>Anabantaria</taxon>
        <taxon>Anabantiformes</taxon>
        <taxon>Channoidei</taxon>
        <taxon>Channidae</taxon>
        <taxon>Channa</taxon>
    </lineage>
</organism>
<dbReference type="GO" id="GO:0005634">
    <property type="term" value="C:nucleus"/>
    <property type="evidence" value="ECO:0007669"/>
    <property type="project" value="UniProtKB-SubCell"/>
</dbReference>
<proteinExistence type="predicted"/>
<evidence type="ECO:0000256" key="6">
    <source>
        <dbReference type="ARBA" id="ARBA00022833"/>
    </source>
</evidence>
<evidence type="ECO:0000259" key="11">
    <source>
        <dbReference type="PROSITE" id="PS51805"/>
    </source>
</evidence>
<feature type="compositionally biased region" description="Basic and acidic residues" evidence="10">
    <location>
        <begin position="731"/>
        <end position="763"/>
    </location>
</feature>
<protein>
    <recommendedName>
        <fullName evidence="11">PHD-type domain-containing protein</fullName>
    </recommendedName>
</protein>
<feature type="region of interest" description="Disordered" evidence="10">
    <location>
        <begin position="2445"/>
        <end position="2483"/>
    </location>
</feature>
<evidence type="ECO:0000256" key="3">
    <source>
        <dbReference type="ARBA" id="ARBA00022553"/>
    </source>
</evidence>
<keyword evidence="5" id="KW-0863">Zinc-finger</keyword>
<feature type="region of interest" description="Disordered" evidence="10">
    <location>
        <begin position="1625"/>
        <end position="1665"/>
    </location>
</feature>
<feature type="compositionally biased region" description="Basic and acidic residues" evidence="10">
    <location>
        <begin position="2078"/>
        <end position="2089"/>
    </location>
</feature>
<keyword evidence="6" id="KW-0862">Zinc</keyword>
<feature type="region of interest" description="Disordered" evidence="10">
    <location>
        <begin position="1366"/>
        <end position="1386"/>
    </location>
</feature>
<feature type="compositionally biased region" description="Polar residues" evidence="10">
    <location>
        <begin position="1539"/>
        <end position="1556"/>
    </location>
</feature>
<feature type="domain" description="PHD-type" evidence="11">
    <location>
        <begin position="2339"/>
        <end position="2444"/>
    </location>
</feature>
<reference evidence="12" key="1">
    <citation type="submission" date="2023-07" db="EMBL/GenBank/DDBJ databases">
        <title>Chromosome-level Genome Assembly of Striped Snakehead (Channa striata).</title>
        <authorList>
            <person name="Liu H."/>
        </authorList>
    </citation>
    <scope>NUCLEOTIDE SEQUENCE</scope>
    <source>
        <strain evidence="12">Gz</strain>
        <tissue evidence="12">Muscle</tissue>
    </source>
</reference>
<feature type="compositionally biased region" description="Low complexity" evidence="10">
    <location>
        <begin position="226"/>
        <end position="240"/>
    </location>
</feature>
<name>A0AA88SBY4_CHASR</name>
<keyword evidence="3" id="KW-0597">Phosphoprotein</keyword>
<feature type="compositionally biased region" description="Polar residues" evidence="10">
    <location>
        <begin position="642"/>
        <end position="668"/>
    </location>
</feature>
<feature type="compositionally biased region" description="Low complexity" evidence="10">
    <location>
        <begin position="697"/>
        <end position="718"/>
    </location>
</feature>
<gene>
    <name evidence="12" type="ORF">Q5P01_017713</name>
</gene>
<feature type="compositionally biased region" description="Low complexity" evidence="10">
    <location>
        <begin position="1868"/>
        <end position="1890"/>
    </location>
</feature>
<feature type="compositionally biased region" description="Basic and acidic residues" evidence="10">
    <location>
        <begin position="608"/>
        <end position="622"/>
    </location>
</feature>
<feature type="compositionally biased region" description="Polar residues" evidence="10">
    <location>
        <begin position="1044"/>
        <end position="1055"/>
    </location>
</feature>
<dbReference type="InterPro" id="IPR001965">
    <property type="entry name" value="Znf_PHD"/>
</dbReference>
<keyword evidence="4" id="KW-0479">Metal-binding</keyword>
<feature type="compositionally biased region" description="Pro residues" evidence="10">
    <location>
        <begin position="1482"/>
        <end position="1491"/>
    </location>
</feature>
<feature type="region of interest" description="Disordered" evidence="10">
    <location>
        <begin position="1791"/>
        <end position="2009"/>
    </location>
</feature>
<dbReference type="PROSITE" id="PS51805">
    <property type="entry name" value="EPHD"/>
    <property type="match status" value="1"/>
</dbReference>
<feature type="compositionally biased region" description="Low complexity" evidence="10">
    <location>
        <begin position="260"/>
        <end position="282"/>
    </location>
</feature>
<evidence type="ECO:0000256" key="4">
    <source>
        <dbReference type="ARBA" id="ARBA00022723"/>
    </source>
</evidence>
<feature type="compositionally biased region" description="Polar residues" evidence="10">
    <location>
        <begin position="1586"/>
        <end position="1601"/>
    </location>
</feature>
<feature type="compositionally biased region" description="Basic residues" evidence="10">
    <location>
        <begin position="2299"/>
        <end position="2315"/>
    </location>
</feature>
<feature type="compositionally biased region" description="Polar residues" evidence="10">
    <location>
        <begin position="1173"/>
        <end position="1185"/>
    </location>
</feature>
<feature type="compositionally biased region" description="Basic and acidic residues" evidence="10">
    <location>
        <begin position="791"/>
        <end position="802"/>
    </location>
</feature>
<evidence type="ECO:0000256" key="10">
    <source>
        <dbReference type="SAM" id="MobiDB-lite"/>
    </source>
</evidence>
<accession>A0AA88SBY4</accession>
<dbReference type="Pfam" id="PF13771">
    <property type="entry name" value="zf-HC5HC2H"/>
    <property type="match status" value="1"/>
</dbReference>
<feature type="compositionally biased region" description="Low complexity" evidence="10">
    <location>
        <begin position="1898"/>
        <end position="1914"/>
    </location>
</feature>
<feature type="compositionally biased region" description="Polar residues" evidence="10">
    <location>
        <begin position="1808"/>
        <end position="1835"/>
    </location>
</feature>
<feature type="compositionally biased region" description="Basic and acidic residues" evidence="10">
    <location>
        <begin position="818"/>
        <end position="855"/>
    </location>
</feature>
<feature type="region of interest" description="Disordered" evidence="10">
    <location>
        <begin position="2273"/>
        <end position="2345"/>
    </location>
</feature>
<evidence type="ECO:0000256" key="8">
    <source>
        <dbReference type="ARBA" id="ARBA00023159"/>
    </source>
</evidence>
<evidence type="ECO:0000256" key="5">
    <source>
        <dbReference type="ARBA" id="ARBA00022771"/>
    </source>
</evidence>
<dbReference type="SMART" id="SM00249">
    <property type="entry name" value="PHD"/>
    <property type="match status" value="1"/>
</dbReference>
<feature type="compositionally biased region" description="Polar residues" evidence="10">
    <location>
        <begin position="301"/>
        <end position="315"/>
    </location>
</feature>
<feature type="compositionally biased region" description="Polar residues" evidence="10">
    <location>
        <begin position="859"/>
        <end position="879"/>
    </location>
</feature>
<feature type="compositionally biased region" description="Polar residues" evidence="10">
    <location>
        <begin position="719"/>
        <end position="730"/>
    </location>
</feature>
<dbReference type="Proteomes" id="UP001187415">
    <property type="component" value="Unassembled WGS sequence"/>
</dbReference>
<feature type="region of interest" description="Disordered" evidence="10">
    <location>
        <begin position="1433"/>
        <end position="1519"/>
    </location>
</feature>
<feature type="region of interest" description="Disordered" evidence="10">
    <location>
        <begin position="333"/>
        <end position="494"/>
    </location>
</feature>
<dbReference type="GO" id="GO:0006357">
    <property type="term" value="P:regulation of transcription by RNA polymerase II"/>
    <property type="evidence" value="ECO:0007669"/>
    <property type="project" value="TreeGrafter"/>
</dbReference>
<feature type="compositionally biased region" description="Pro residues" evidence="10">
    <location>
        <begin position="1735"/>
        <end position="1753"/>
    </location>
</feature>
<feature type="region of interest" description="Disordered" evidence="10">
    <location>
        <begin position="1534"/>
        <end position="1605"/>
    </location>
</feature>
<feature type="compositionally biased region" description="Low complexity" evidence="10">
    <location>
        <begin position="444"/>
        <end position="460"/>
    </location>
</feature>
<feature type="region of interest" description="Disordered" evidence="10">
    <location>
        <begin position="2160"/>
        <end position="2180"/>
    </location>
</feature>
<feature type="region of interest" description="Disordered" evidence="10">
    <location>
        <begin position="2072"/>
        <end position="2098"/>
    </location>
</feature>
<feature type="compositionally biased region" description="Polar residues" evidence="10">
    <location>
        <begin position="1496"/>
        <end position="1516"/>
    </location>
</feature>
<feature type="compositionally biased region" description="Low complexity" evidence="10">
    <location>
        <begin position="379"/>
        <end position="402"/>
    </location>
</feature>